<dbReference type="STRING" id="454130.A0A0U5GA78"/>
<dbReference type="InterPro" id="IPR002938">
    <property type="entry name" value="FAD-bd"/>
</dbReference>
<keyword evidence="7" id="KW-1185">Reference proteome</keyword>
<evidence type="ECO:0000256" key="3">
    <source>
        <dbReference type="ARBA" id="ARBA00023002"/>
    </source>
</evidence>
<dbReference type="InterPro" id="IPR036188">
    <property type="entry name" value="FAD/NAD-bd_sf"/>
</dbReference>
<name>A0A0U5GA78_ASPCI</name>
<dbReference type="AlphaFoldDB" id="A0A0U5GA78"/>
<evidence type="ECO:0000256" key="2">
    <source>
        <dbReference type="ARBA" id="ARBA00022827"/>
    </source>
</evidence>
<dbReference type="GO" id="GO:0016491">
    <property type="term" value="F:oxidoreductase activity"/>
    <property type="evidence" value="ECO:0007669"/>
    <property type="project" value="UniProtKB-KW"/>
</dbReference>
<dbReference type="OrthoDB" id="2690153at2759"/>
<keyword evidence="3" id="KW-0560">Oxidoreductase</keyword>
<keyword evidence="2" id="KW-0274">FAD</keyword>
<feature type="region of interest" description="Disordered" evidence="4">
    <location>
        <begin position="1"/>
        <end position="28"/>
    </location>
</feature>
<evidence type="ECO:0000313" key="7">
    <source>
        <dbReference type="Proteomes" id="UP000054771"/>
    </source>
</evidence>
<gene>
    <name evidence="6" type="ORF">ASPCAL12153</name>
</gene>
<organism evidence="6 7">
    <name type="scientific">Aspergillus calidoustus</name>
    <dbReference type="NCBI Taxonomy" id="454130"/>
    <lineage>
        <taxon>Eukaryota</taxon>
        <taxon>Fungi</taxon>
        <taxon>Dikarya</taxon>
        <taxon>Ascomycota</taxon>
        <taxon>Pezizomycotina</taxon>
        <taxon>Eurotiomycetes</taxon>
        <taxon>Eurotiomycetidae</taxon>
        <taxon>Eurotiales</taxon>
        <taxon>Aspergillaceae</taxon>
        <taxon>Aspergillus</taxon>
        <taxon>Aspergillus subgen. Nidulantes</taxon>
    </lineage>
</organism>
<dbReference type="Gene3D" id="3.50.50.60">
    <property type="entry name" value="FAD/NAD(P)-binding domain"/>
    <property type="match status" value="1"/>
</dbReference>
<reference evidence="7" key="1">
    <citation type="journal article" date="2016" name="Genome Announc.">
        <title>Draft genome sequences of fungus Aspergillus calidoustus.</title>
        <authorList>
            <person name="Horn F."/>
            <person name="Linde J."/>
            <person name="Mattern D.J."/>
            <person name="Walther G."/>
            <person name="Guthke R."/>
            <person name="Scherlach K."/>
            <person name="Martin K."/>
            <person name="Brakhage A.A."/>
            <person name="Petzke L."/>
            <person name="Valiante V."/>
        </authorList>
    </citation>
    <scope>NUCLEOTIDE SEQUENCE [LARGE SCALE GENOMIC DNA]</scope>
    <source>
        <strain evidence="7">SF006504</strain>
    </source>
</reference>
<protein>
    <recommendedName>
        <fullName evidence="5">FAD-binding domain-containing protein</fullName>
    </recommendedName>
</protein>
<evidence type="ECO:0000256" key="1">
    <source>
        <dbReference type="ARBA" id="ARBA00022630"/>
    </source>
</evidence>
<feature type="domain" description="FAD-binding" evidence="5">
    <location>
        <begin position="43"/>
        <end position="162"/>
    </location>
</feature>
<dbReference type="GO" id="GO:0071949">
    <property type="term" value="F:FAD binding"/>
    <property type="evidence" value="ECO:0007669"/>
    <property type="project" value="InterPro"/>
</dbReference>
<evidence type="ECO:0000256" key="4">
    <source>
        <dbReference type="SAM" id="MobiDB-lite"/>
    </source>
</evidence>
<proteinExistence type="predicted"/>
<keyword evidence="1" id="KW-0285">Flavoprotein</keyword>
<sequence>MAPVDPLAPISLSTHGIPHTLSSGTREPKRTAWYTDLGPSRREIHTREWGGGRHAVEYEGISPCHCTILPQTCLEPILLERARELNPGGIVHNADVIAVVETPSETDPVTVTLDHADINKRKAYSASYVSAVDAGRTVGPKLGIESRGRPIFSIGSLRIFTRRVCESGILIRVLIIWFIDPARGGSIRTGYLYHLGPYNTSSERGGEGEGKGDGDSLGDGLMFACARSTTDPRKSNEADMLARLSETLNIPAGKLDGEIEFLSASHWIVKGIVANRFRSKGGRDRTNRILYTRPLMPSLHP</sequence>
<evidence type="ECO:0000313" key="6">
    <source>
        <dbReference type="EMBL" id="CEL09009.1"/>
    </source>
</evidence>
<dbReference type="EMBL" id="CDMC01000013">
    <property type="protein sequence ID" value="CEL09009.1"/>
    <property type="molecule type" value="Genomic_DNA"/>
</dbReference>
<dbReference type="Pfam" id="PF01494">
    <property type="entry name" value="FAD_binding_3"/>
    <property type="match status" value="1"/>
</dbReference>
<dbReference type="Proteomes" id="UP000054771">
    <property type="component" value="Unassembled WGS sequence"/>
</dbReference>
<dbReference type="Gene3D" id="3.30.9.10">
    <property type="entry name" value="D-Amino Acid Oxidase, subunit A, domain 2"/>
    <property type="match status" value="1"/>
</dbReference>
<accession>A0A0U5GA78</accession>
<evidence type="ECO:0000259" key="5">
    <source>
        <dbReference type="Pfam" id="PF01494"/>
    </source>
</evidence>